<feature type="region of interest" description="Disordered" evidence="6">
    <location>
        <begin position="928"/>
        <end position="1540"/>
    </location>
</feature>
<evidence type="ECO:0000259" key="8">
    <source>
        <dbReference type="PROSITE" id="PS50835"/>
    </source>
</evidence>
<feature type="domain" description="Ig-like" evidence="8">
    <location>
        <begin position="7"/>
        <end position="115"/>
    </location>
</feature>
<dbReference type="InterPro" id="IPR013162">
    <property type="entry name" value="CD80_C2-set"/>
</dbReference>
<evidence type="ECO:0000256" key="4">
    <source>
        <dbReference type="ARBA" id="ARBA00023180"/>
    </source>
</evidence>
<dbReference type="GO" id="GO:0005911">
    <property type="term" value="C:cell-cell junction"/>
    <property type="evidence" value="ECO:0007669"/>
    <property type="project" value="TreeGrafter"/>
</dbReference>
<dbReference type="InterPro" id="IPR036116">
    <property type="entry name" value="FN3_sf"/>
</dbReference>
<keyword evidence="4" id="KW-0325">Glycoprotein</keyword>
<dbReference type="Pfam" id="PF13927">
    <property type="entry name" value="Ig_3"/>
    <property type="match status" value="2"/>
</dbReference>
<organism evidence="10 11">
    <name type="scientific">Patiria miniata</name>
    <name type="common">Bat star</name>
    <name type="synonym">Asterina miniata</name>
    <dbReference type="NCBI Taxonomy" id="46514"/>
    <lineage>
        <taxon>Eukaryota</taxon>
        <taxon>Metazoa</taxon>
        <taxon>Echinodermata</taxon>
        <taxon>Eleutherozoa</taxon>
        <taxon>Asterozoa</taxon>
        <taxon>Asteroidea</taxon>
        <taxon>Valvatacea</taxon>
        <taxon>Valvatida</taxon>
        <taxon>Asterinidae</taxon>
        <taxon>Patiria</taxon>
    </lineage>
</organism>
<dbReference type="InterPro" id="IPR003961">
    <property type="entry name" value="FN3_dom"/>
</dbReference>
<feature type="transmembrane region" description="Helical" evidence="7">
    <location>
        <begin position="861"/>
        <end position="886"/>
    </location>
</feature>
<comment type="subcellular location">
    <subcellularLocation>
        <location evidence="1">Membrane</location>
        <topology evidence="1">Single-pass type I membrane protein</topology>
    </subcellularLocation>
</comment>
<reference evidence="10" key="1">
    <citation type="submission" date="2022-11" db="UniProtKB">
        <authorList>
            <consortium name="EnsemblMetazoa"/>
        </authorList>
    </citation>
    <scope>IDENTIFICATION</scope>
</reference>
<keyword evidence="5" id="KW-0393">Immunoglobulin domain</keyword>
<evidence type="ECO:0000256" key="2">
    <source>
        <dbReference type="ARBA" id="ARBA00023136"/>
    </source>
</evidence>
<accession>A0A914AQ51</accession>
<keyword evidence="3" id="KW-1015">Disulfide bond</keyword>
<dbReference type="PROSITE" id="PS50835">
    <property type="entry name" value="IG_LIKE"/>
    <property type="match status" value="6"/>
</dbReference>
<dbReference type="RefSeq" id="XP_038065569.1">
    <property type="nucleotide sequence ID" value="XM_038209641.1"/>
</dbReference>
<dbReference type="InterPro" id="IPR003599">
    <property type="entry name" value="Ig_sub"/>
</dbReference>
<keyword evidence="7" id="KW-0812">Transmembrane</keyword>
<feature type="domain" description="Ig-like" evidence="8">
    <location>
        <begin position="333"/>
        <end position="423"/>
    </location>
</feature>
<evidence type="ECO:0000256" key="5">
    <source>
        <dbReference type="ARBA" id="ARBA00023319"/>
    </source>
</evidence>
<dbReference type="SUPFAM" id="SSF49265">
    <property type="entry name" value="Fibronectin type III"/>
    <property type="match status" value="1"/>
</dbReference>
<dbReference type="InterPro" id="IPR007110">
    <property type="entry name" value="Ig-like_dom"/>
</dbReference>
<keyword evidence="11" id="KW-1185">Reference proteome</keyword>
<evidence type="ECO:0000256" key="3">
    <source>
        <dbReference type="ARBA" id="ARBA00023157"/>
    </source>
</evidence>
<dbReference type="PANTHER" id="PTHR11640:SF31">
    <property type="entry name" value="IRREGULAR CHIASM C-ROUGHEST PROTEIN-RELATED"/>
    <property type="match status" value="1"/>
</dbReference>
<dbReference type="SUPFAM" id="SSF48726">
    <property type="entry name" value="Immunoglobulin"/>
    <property type="match status" value="6"/>
</dbReference>
<dbReference type="Pfam" id="PF08205">
    <property type="entry name" value="C2-set_2"/>
    <property type="match status" value="3"/>
</dbReference>
<dbReference type="InterPro" id="IPR013783">
    <property type="entry name" value="Ig-like_fold"/>
</dbReference>
<dbReference type="SMART" id="SM00408">
    <property type="entry name" value="IGc2"/>
    <property type="match status" value="2"/>
</dbReference>
<feature type="compositionally biased region" description="Basic and acidic residues" evidence="6">
    <location>
        <begin position="981"/>
        <end position="995"/>
    </location>
</feature>
<keyword evidence="2 7" id="KW-0472">Membrane</keyword>
<dbReference type="CDD" id="cd00096">
    <property type="entry name" value="Ig"/>
    <property type="match status" value="1"/>
</dbReference>
<feature type="domain" description="Fibronectin type-III" evidence="9">
    <location>
        <begin position="657"/>
        <end position="751"/>
    </location>
</feature>
<evidence type="ECO:0000256" key="1">
    <source>
        <dbReference type="ARBA" id="ARBA00004479"/>
    </source>
</evidence>
<dbReference type="PROSITE" id="PS50853">
    <property type="entry name" value="FN3"/>
    <property type="match status" value="1"/>
</dbReference>
<dbReference type="GeneID" id="119735735"/>
<feature type="domain" description="Ig-like" evidence="8">
    <location>
        <begin position="235"/>
        <end position="319"/>
    </location>
</feature>
<dbReference type="SMART" id="SM00060">
    <property type="entry name" value="FN3"/>
    <property type="match status" value="1"/>
</dbReference>
<dbReference type="OrthoDB" id="10028801at2759"/>
<evidence type="ECO:0000313" key="11">
    <source>
        <dbReference type="Proteomes" id="UP000887568"/>
    </source>
</evidence>
<dbReference type="InterPro" id="IPR003598">
    <property type="entry name" value="Ig_sub2"/>
</dbReference>
<evidence type="ECO:0000256" key="6">
    <source>
        <dbReference type="SAM" id="MobiDB-lite"/>
    </source>
</evidence>
<dbReference type="Proteomes" id="UP000887568">
    <property type="component" value="Unplaced"/>
</dbReference>
<sequence>MRVRVPPSSLAITYYGASYSDGVSFPVVAGNNHSFSCTTPGVKPATKFTWILSAGITSDQPLGSQTETPNSDDSRLTDSTNTITVNIAKTPANAQLTCGATNRQDGSNIADMSITVTLQVRVPPTKVKLSDSNGDKAPGEVVNVTEGTPYPMTCLVQGTRPAATIQWFMDNVAPSTGVETLTESSSNGLIDTAGTWTFTPVRANHRQVVKCVANTLESQQPYPSAEITLNVYGPPDNPMITSSTPMMEGAETRLICTADKGYPNNWQLEWSNGTMGFDSTNTTYQDSLTFSDRYLFTSNLDITPSREDNGRTVINCSAEGGSWIPGREGSYGPIDVQFCARIVSAQCPVVTAGNTATLSCTSESSNPETNLTWYDKNNVELTSETPQVDPNGAYGGEVTTRRYTTAELSKTDNGEEFKCCATNIAITCASNLHVCDMCTLDVRYPPVLSQPTKTPTEPVVEGSNVTLACTVDANPRPSDITWKKQDSSEAFSSVYNEFNSTLTLSNIRREQAGYYMCQANNGVPTADPNDDVVSDSVTLIVHYEVNITNKANDKEEVNNGDNAVLTCVAVGNPQPVMEWYGPNTMGIISDMDEGKFLITNETSGGDGVLGFEVTSTLTIKAVDSLVDYGVYTCISSNGIGREDSLNITLNGTRRPDEPTGVVITERTAESLTVGWTPGFDGGEEQSFRVSYFKSSDPSKVVFTDEIPIGGKTTSTATGLDDYTEYEIRVYAKNAIGESIGYGNTTGYTLPNPPGPGSGITVGFNKKDGTVAVGGLKEGNGCIQLEVQYQGNGTWKECGACISSDQKVKLSEWCASSQKRRRRAAGDIEAVRSKKCFDDLCSEPAAAEIVKPTDATPLGLDIGLIVGATVGGIILIAIIVVLVVYLVRTSPQRKNGKEDSFSPAYYIQEVELQEPSHDVQPEENNGITNQALQNKDGLEADTTKGPIPVKRYTVDSGDTYAQVNKTKLPPKPQSARSAPTIYKDKKPKPPHDDYAAMKKPKKYVPPSSRAAEESAYEEIQISDKDKAKSPPAAAAEESAYEEVQISDKDKTKSPPAAAAEESAYEEIQISDKDKAKSPPAAAAEESAYEEVLISDKDKTKSPPAADDYTAMKKPKKYVPPSSRAAEESAYEEVPISDKDKAKSPPAAAAEESAYEEMQNSDKDKAKGPPAAAAEESGYEEMQNSDKDKAKGPPAAAAEESGYEEMQNSDKDKAKGPPAAAAEESGYEEMQNSDKDKAKGPPAAAAEESGYEEMQNSDKDKAKGPPAAAAEESGYEEMQNSDKDKAKGPPAAAAEESGYEEMQNSDKDKAKGPPAAAAEESGYEEMQNSDKDKAKGPPAAAAEESGYEEMQNSDKDKAKGPPAAAAEESAYEEVQNSDKDKAKSPPAAAAEESAYEEMQISDKDKTKSPPAADDYTAMKKPKKYVPPSSRAAEESAYEEMQISDKDKAKSPPAAAAEESAYEEVPISDKDKTKSPPAADSADTYASVGGQQDTSGRVVTEDGLIYAEVGHMKQHPVDQPPIQTEESTEYASLDFARMKPEDK</sequence>
<name>A0A914AQ51_PATMI</name>
<dbReference type="Gene3D" id="2.60.40.10">
    <property type="entry name" value="Immunoglobulins"/>
    <property type="match status" value="7"/>
</dbReference>
<dbReference type="CDD" id="cd00063">
    <property type="entry name" value="FN3"/>
    <property type="match status" value="1"/>
</dbReference>
<dbReference type="InterPro" id="IPR036179">
    <property type="entry name" value="Ig-like_dom_sf"/>
</dbReference>
<dbReference type="GO" id="GO:0050839">
    <property type="term" value="F:cell adhesion molecule binding"/>
    <property type="evidence" value="ECO:0007669"/>
    <property type="project" value="TreeGrafter"/>
</dbReference>
<feature type="domain" description="Ig-like" evidence="8">
    <location>
        <begin position="445"/>
        <end position="534"/>
    </location>
</feature>
<evidence type="ECO:0000313" key="10">
    <source>
        <dbReference type="EnsemblMetazoa" id="XP_038065569.1"/>
    </source>
</evidence>
<feature type="domain" description="Ig-like" evidence="8">
    <location>
        <begin position="124"/>
        <end position="228"/>
    </location>
</feature>
<evidence type="ECO:0000256" key="7">
    <source>
        <dbReference type="SAM" id="Phobius"/>
    </source>
</evidence>
<protein>
    <submittedName>
        <fullName evidence="10">Uncharacterized protein</fullName>
    </submittedName>
</protein>
<dbReference type="SMART" id="SM00409">
    <property type="entry name" value="IG"/>
    <property type="match status" value="6"/>
</dbReference>
<feature type="region of interest" description="Disordered" evidence="6">
    <location>
        <begin position="59"/>
        <end position="78"/>
    </location>
</feature>
<dbReference type="InterPro" id="IPR051275">
    <property type="entry name" value="Cell_adhesion_signaling"/>
</dbReference>
<proteinExistence type="predicted"/>
<keyword evidence="7" id="KW-1133">Transmembrane helix</keyword>
<dbReference type="EnsemblMetazoa" id="XM_038209641.1">
    <property type="protein sequence ID" value="XP_038065569.1"/>
    <property type="gene ID" value="LOC119735735"/>
</dbReference>
<dbReference type="OMA" id="NCEASNI"/>
<dbReference type="GO" id="GO:0098609">
    <property type="term" value="P:cell-cell adhesion"/>
    <property type="evidence" value="ECO:0007669"/>
    <property type="project" value="TreeGrafter"/>
</dbReference>
<dbReference type="GO" id="GO:0005886">
    <property type="term" value="C:plasma membrane"/>
    <property type="evidence" value="ECO:0007669"/>
    <property type="project" value="TreeGrafter"/>
</dbReference>
<dbReference type="Pfam" id="PF00041">
    <property type="entry name" value="fn3"/>
    <property type="match status" value="1"/>
</dbReference>
<evidence type="ECO:0000259" key="9">
    <source>
        <dbReference type="PROSITE" id="PS50853"/>
    </source>
</evidence>
<dbReference type="PANTHER" id="PTHR11640">
    <property type="entry name" value="NEPHRIN"/>
    <property type="match status" value="1"/>
</dbReference>
<feature type="domain" description="Ig-like" evidence="8">
    <location>
        <begin position="535"/>
        <end position="648"/>
    </location>
</feature>